<dbReference type="FunFam" id="3.90.226.10:FF:000024">
    <property type="entry name" value="Delta3,5-delta2,4-dienoyl-CoA isomerase"/>
    <property type="match status" value="1"/>
</dbReference>
<dbReference type="InterPro" id="IPR029045">
    <property type="entry name" value="ClpP/crotonase-like_dom_sf"/>
</dbReference>
<dbReference type="GO" id="GO:0051750">
    <property type="term" value="F:delta(3,5)-delta(2,4)-dienoyl-CoA isomerase activity"/>
    <property type="evidence" value="ECO:0007669"/>
    <property type="project" value="TreeGrafter"/>
</dbReference>
<evidence type="ECO:0000256" key="4">
    <source>
        <dbReference type="ARBA" id="ARBA00022832"/>
    </source>
</evidence>
<dbReference type="FunFam" id="1.10.12.10:FF:000004">
    <property type="entry name" value="Delta3,5-delta2,4-dienoyl-CoA isomerase"/>
    <property type="match status" value="1"/>
</dbReference>
<dbReference type="Pfam" id="PF00378">
    <property type="entry name" value="ECH_1"/>
    <property type="match status" value="1"/>
</dbReference>
<dbReference type="PANTHER" id="PTHR43149">
    <property type="entry name" value="ENOYL-COA HYDRATASE"/>
    <property type="match status" value="1"/>
</dbReference>
<protein>
    <submittedName>
        <fullName evidence="9">Enoyl-CoA hydratase/isomerase family protein</fullName>
    </submittedName>
</protein>
<dbReference type="OrthoDB" id="14970at2759"/>
<dbReference type="OMA" id="QYVAHVE"/>
<dbReference type="AlphaFoldDB" id="A0A2I1BTK5"/>
<keyword evidence="10" id="KW-1185">Reference proteome</keyword>
<keyword evidence="7" id="KW-0576">Peroxisome</keyword>
<evidence type="ECO:0000256" key="2">
    <source>
        <dbReference type="ARBA" id="ARBA00005005"/>
    </source>
</evidence>
<proteinExistence type="inferred from homology"/>
<keyword evidence="4" id="KW-0276">Fatty acid metabolism</keyword>
<dbReference type="CDD" id="cd06558">
    <property type="entry name" value="crotonase-like"/>
    <property type="match status" value="1"/>
</dbReference>
<evidence type="ECO:0000256" key="3">
    <source>
        <dbReference type="ARBA" id="ARBA00005254"/>
    </source>
</evidence>
<dbReference type="SUPFAM" id="SSF52096">
    <property type="entry name" value="ClpP/crotonase"/>
    <property type="match status" value="1"/>
</dbReference>
<dbReference type="VEuPathDB" id="FungiDB:P174DRAFT_446231"/>
<comment type="subcellular location">
    <subcellularLocation>
        <location evidence="1">Peroxisome</location>
    </subcellularLocation>
</comment>
<dbReference type="EMBL" id="MSZS01000012">
    <property type="protein sequence ID" value="PKX88725.1"/>
    <property type="molecule type" value="Genomic_DNA"/>
</dbReference>
<evidence type="ECO:0000313" key="10">
    <source>
        <dbReference type="Proteomes" id="UP000234474"/>
    </source>
</evidence>
<organism evidence="9 10">
    <name type="scientific">Aspergillus novofumigatus (strain IBT 16806)</name>
    <dbReference type="NCBI Taxonomy" id="1392255"/>
    <lineage>
        <taxon>Eukaryota</taxon>
        <taxon>Fungi</taxon>
        <taxon>Dikarya</taxon>
        <taxon>Ascomycota</taxon>
        <taxon>Pezizomycotina</taxon>
        <taxon>Eurotiomycetes</taxon>
        <taxon>Eurotiomycetidae</taxon>
        <taxon>Eurotiales</taxon>
        <taxon>Aspergillaceae</taxon>
        <taxon>Aspergillus</taxon>
        <taxon>Aspergillus subgen. Fumigati</taxon>
    </lineage>
</organism>
<evidence type="ECO:0000256" key="6">
    <source>
        <dbReference type="ARBA" id="ARBA00023098"/>
    </source>
</evidence>
<evidence type="ECO:0000256" key="7">
    <source>
        <dbReference type="ARBA" id="ARBA00023140"/>
    </source>
</evidence>
<dbReference type="Gene3D" id="3.90.226.10">
    <property type="entry name" value="2-enoyl-CoA Hydratase, Chain A, domain 1"/>
    <property type="match status" value="1"/>
</dbReference>
<dbReference type="GeneID" id="36535855"/>
<evidence type="ECO:0000313" key="9">
    <source>
        <dbReference type="EMBL" id="PKX88725.1"/>
    </source>
</evidence>
<keyword evidence="8 9" id="KW-0413">Isomerase</keyword>
<gene>
    <name evidence="9" type="ORF">P174DRAFT_446231</name>
</gene>
<comment type="caution">
    <text evidence="9">The sequence shown here is derived from an EMBL/GenBank/DDBJ whole genome shotgun (WGS) entry which is preliminary data.</text>
</comment>
<sequence>MAENDYQSFKYFIIRFPADHQYVAHVEINRPDKMNAFFEAMWIELGQIFDRLSQDPSVRAIVLSGAGEKAFTAGLDVTAASQGLLSADGDQAVDPARKAAHLRRHIVSFQGCITAVERCEKPVVVAMHGFSLGLAVDLSTAADVRVCARGTKFAVKEVDIGLAADIGTLSRLPKVVGSFGWVKEVALTARIFGAEEALRVGFVNRVFESKEAAVQGALEMAALMATKSPVAVQGTKEILNYSRDHSVQDGLRYTAVWNSAMLQTKDVSAALLSGLKKRTPTFEKL</sequence>
<dbReference type="GO" id="GO:0006635">
    <property type="term" value="P:fatty acid beta-oxidation"/>
    <property type="evidence" value="ECO:0007669"/>
    <property type="project" value="UniProtKB-UniPathway"/>
</dbReference>
<evidence type="ECO:0000256" key="5">
    <source>
        <dbReference type="ARBA" id="ARBA00022990"/>
    </source>
</evidence>
<accession>A0A2I1BTK5</accession>
<comment type="similarity">
    <text evidence="3">Belongs to the enoyl-CoA hydratase/isomerase family.</text>
</comment>
<dbReference type="InterPro" id="IPR014748">
    <property type="entry name" value="Enoyl-CoA_hydra_C"/>
</dbReference>
<keyword evidence="5" id="KW-0007">Acetylation</keyword>
<keyword evidence="6" id="KW-0443">Lipid metabolism</keyword>
<dbReference type="UniPathway" id="UPA00659"/>
<dbReference type="InterPro" id="IPR001753">
    <property type="entry name" value="Enoyl-CoA_hydra/iso"/>
</dbReference>
<name>A0A2I1BTK5_ASPN1</name>
<dbReference type="Gene3D" id="1.10.12.10">
    <property type="entry name" value="Lyase 2-enoyl-coa Hydratase, Chain A, domain 2"/>
    <property type="match status" value="1"/>
</dbReference>
<dbReference type="Proteomes" id="UP000234474">
    <property type="component" value="Unassembled WGS sequence"/>
</dbReference>
<dbReference type="STRING" id="1392255.A0A2I1BTK5"/>
<dbReference type="RefSeq" id="XP_024677320.1">
    <property type="nucleotide sequence ID" value="XM_024828529.1"/>
</dbReference>
<evidence type="ECO:0000256" key="1">
    <source>
        <dbReference type="ARBA" id="ARBA00004275"/>
    </source>
</evidence>
<comment type="pathway">
    <text evidence="2">Lipid metabolism; fatty acid beta-oxidation.</text>
</comment>
<dbReference type="InterPro" id="IPR045002">
    <property type="entry name" value="Ech1-like"/>
</dbReference>
<dbReference type="PANTHER" id="PTHR43149:SF1">
    <property type="entry name" value="DELTA(3,5)-DELTA(2,4)-DIENOYL-COA ISOMERASE, MITOCHONDRIAL"/>
    <property type="match status" value="1"/>
</dbReference>
<dbReference type="GO" id="GO:0005739">
    <property type="term" value="C:mitochondrion"/>
    <property type="evidence" value="ECO:0007669"/>
    <property type="project" value="TreeGrafter"/>
</dbReference>
<evidence type="ECO:0000256" key="8">
    <source>
        <dbReference type="ARBA" id="ARBA00023235"/>
    </source>
</evidence>
<reference evidence="10" key="1">
    <citation type="journal article" date="2018" name="Proc. Natl. Acad. Sci. U.S.A.">
        <title>Linking secondary metabolites to gene clusters through genome sequencing of six diverse Aspergillus species.</title>
        <authorList>
            <person name="Kaerboelling I."/>
            <person name="Vesth T.C."/>
            <person name="Frisvad J.C."/>
            <person name="Nybo J.L."/>
            <person name="Theobald S."/>
            <person name="Kuo A."/>
            <person name="Bowyer P."/>
            <person name="Matsuda Y."/>
            <person name="Mondo S."/>
            <person name="Lyhne E.K."/>
            <person name="Kogle M.E."/>
            <person name="Clum A."/>
            <person name="Lipzen A."/>
            <person name="Salamov A."/>
            <person name="Ngan C.Y."/>
            <person name="Daum C."/>
            <person name="Chiniquy J."/>
            <person name="Barry K."/>
            <person name="LaButti K."/>
            <person name="Haridas S."/>
            <person name="Simmons B.A."/>
            <person name="Magnuson J.K."/>
            <person name="Mortensen U.H."/>
            <person name="Larsen T.O."/>
            <person name="Grigoriev I.V."/>
            <person name="Baker S.E."/>
            <person name="Andersen M.R."/>
        </authorList>
    </citation>
    <scope>NUCLEOTIDE SEQUENCE [LARGE SCALE GENOMIC DNA]</scope>
    <source>
        <strain evidence="10">IBT 16806</strain>
    </source>
</reference>
<dbReference type="GO" id="GO:0005777">
    <property type="term" value="C:peroxisome"/>
    <property type="evidence" value="ECO:0007669"/>
    <property type="project" value="UniProtKB-SubCell"/>
</dbReference>